<keyword evidence="3" id="KW-0378">Hydrolase</keyword>
<dbReference type="InterPro" id="IPR001563">
    <property type="entry name" value="Peptidase_S10"/>
</dbReference>
<accession>A0A8T2SRN7</accession>
<dbReference type="PROSITE" id="PS51257">
    <property type="entry name" value="PROKAR_LIPOPROTEIN"/>
    <property type="match status" value="1"/>
</dbReference>
<keyword evidence="3" id="KW-0121">Carboxypeptidase</keyword>
<name>A0A8T2SRN7_CERRI</name>
<protein>
    <recommendedName>
        <fullName evidence="3">Carboxypeptidase</fullName>
        <ecNumber evidence="3">3.4.16.-</ecNumber>
    </recommendedName>
</protein>
<proteinExistence type="inferred from homology"/>
<keyword evidence="2" id="KW-0325">Glycoprotein</keyword>
<dbReference type="EMBL" id="CM035422">
    <property type="protein sequence ID" value="KAH7372438.1"/>
    <property type="molecule type" value="Genomic_DNA"/>
</dbReference>
<dbReference type="OMA" id="CMTSERS"/>
<feature type="chain" id="PRO_5035962312" description="Carboxypeptidase" evidence="3">
    <location>
        <begin position="32"/>
        <end position="262"/>
    </location>
</feature>
<dbReference type="OrthoDB" id="443318at2759"/>
<comment type="similarity">
    <text evidence="1 3">Belongs to the peptidase S10 family.</text>
</comment>
<dbReference type="Gene3D" id="3.40.50.1820">
    <property type="entry name" value="alpha/beta hydrolase"/>
    <property type="match status" value="2"/>
</dbReference>
<evidence type="ECO:0000256" key="1">
    <source>
        <dbReference type="ARBA" id="ARBA00009431"/>
    </source>
</evidence>
<reference evidence="4" key="1">
    <citation type="submission" date="2021-08" db="EMBL/GenBank/DDBJ databases">
        <title>WGS assembly of Ceratopteris richardii.</title>
        <authorList>
            <person name="Marchant D.B."/>
            <person name="Chen G."/>
            <person name="Jenkins J."/>
            <person name="Shu S."/>
            <person name="Leebens-Mack J."/>
            <person name="Grimwood J."/>
            <person name="Schmutz J."/>
            <person name="Soltis P."/>
            <person name="Soltis D."/>
            <person name="Chen Z.-H."/>
        </authorList>
    </citation>
    <scope>NUCLEOTIDE SEQUENCE</scope>
    <source>
        <strain evidence="4">Whitten #5841</strain>
        <tissue evidence="4">Leaf</tissue>
    </source>
</reference>
<dbReference type="GO" id="GO:0004185">
    <property type="term" value="F:serine-type carboxypeptidase activity"/>
    <property type="evidence" value="ECO:0007669"/>
    <property type="project" value="UniProtKB-UniRule"/>
</dbReference>
<dbReference type="InterPro" id="IPR033124">
    <property type="entry name" value="Ser_caboxypep_his_AS"/>
</dbReference>
<dbReference type="Proteomes" id="UP000825935">
    <property type="component" value="Chromosome 17"/>
</dbReference>
<evidence type="ECO:0000256" key="3">
    <source>
        <dbReference type="RuleBase" id="RU361156"/>
    </source>
</evidence>
<gene>
    <name evidence="4" type="ORF">KP509_17G004300</name>
</gene>
<dbReference type="PRINTS" id="PR00724">
    <property type="entry name" value="CRBOXYPTASEC"/>
</dbReference>
<comment type="caution">
    <text evidence="4">The sequence shown here is derived from an EMBL/GenBank/DDBJ whole genome shotgun (WGS) entry which is preliminary data.</text>
</comment>
<dbReference type="PANTHER" id="PTHR11802">
    <property type="entry name" value="SERINE PROTEASE FAMILY S10 SERINE CARBOXYPEPTIDASE"/>
    <property type="match status" value="1"/>
</dbReference>
<sequence length="262" mass="29031">MTSFWAKFHLAFLHVLIACSACILWPCISDAAPEAHFISRLNGGPGCSSVGGGAFTEIGPFRPHLGGRRLALNPYSWNKGALLYSPSGVGFSYSKTNDTYGKPDDTKTARQNLAFLLAWLQKYPEYQVSDLFLTGESYAGHYIPQLSDLIMNYNRNPIHNFSLNLRAIAIGNPLLNYGLDTNATYSFLWSRGVISDETYEGIKTLCEFSHGYPANEDSLDMMGRYLTYATVRGASHMVPYSNPRQALVLFDAFVRGAQLPSQ</sequence>
<dbReference type="Pfam" id="PF00450">
    <property type="entry name" value="Peptidase_S10"/>
    <property type="match status" value="2"/>
</dbReference>
<dbReference type="InterPro" id="IPR029058">
    <property type="entry name" value="AB_hydrolase_fold"/>
</dbReference>
<organism evidence="4 5">
    <name type="scientific">Ceratopteris richardii</name>
    <name type="common">Triangle waterfern</name>
    <dbReference type="NCBI Taxonomy" id="49495"/>
    <lineage>
        <taxon>Eukaryota</taxon>
        <taxon>Viridiplantae</taxon>
        <taxon>Streptophyta</taxon>
        <taxon>Embryophyta</taxon>
        <taxon>Tracheophyta</taxon>
        <taxon>Polypodiopsida</taxon>
        <taxon>Polypodiidae</taxon>
        <taxon>Polypodiales</taxon>
        <taxon>Pteridineae</taxon>
        <taxon>Pteridaceae</taxon>
        <taxon>Parkerioideae</taxon>
        <taxon>Ceratopteris</taxon>
    </lineage>
</organism>
<dbReference type="AlphaFoldDB" id="A0A8T2SRN7"/>
<dbReference type="SUPFAM" id="SSF53474">
    <property type="entry name" value="alpha/beta-Hydrolases"/>
    <property type="match status" value="1"/>
</dbReference>
<dbReference type="PANTHER" id="PTHR11802:SF20">
    <property type="entry name" value="SERINE CARBOXYPEPTIDASE-LIKE 41-RELATED"/>
    <property type="match status" value="1"/>
</dbReference>
<evidence type="ECO:0000256" key="2">
    <source>
        <dbReference type="ARBA" id="ARBA00023180"/>
    </source>
</evidence>
<evidence type="ECO:0000313" key="4">
    <source>
        <dbReference type="EMBL" id="KAH7372438.1"/>
    </source>
</evidence>
<dbReference type="PROSITE" id="PS00131">
    <property type="entry name" value="CARBOXYPEPT_SER_SER"/>
    <property type="match status" value="1"/>
</dbReference>
<keyword evidence="5" id="KW-1185">Reference proteome</keyword>
<feature type="signal peptide" evidence="3">
    <location>
        <begin position="1"/>
        <end position="31"/>
    </location>
</feature>
<dbReference type="InterPro" id="IPR018202">
    <property type="entry name" value="Ser_caboxypep_ser_AS"/>
</dbReference>
<dbReference type="PROSITE" id="PS00560">
    <property type="entry name" value="CARBOXYPEPT_SER_HIS"/>
    <property type="match status" value="1"/>
</dbReference>
<dbReference type="EC" id="3.4.16.-" evidence="3"/>
<evidence type="ECO:0000313" key="5">
    <source>
        <dbReference type="Proteomes" id="UP000825935"/>
    </source>
</evidence>
<keyword evidence="3" id="KW-0645">Protease</keyword>
<keyword evidence="3" id="KW-0732">Signal</keyword>
<dbReference type="GO" id="GO:0006508">
    <property type="term" value="P:proteolysis"/>
    <property type="evidence" value="ECO:0007669"/>
    <property type="project" value="UniProtKB-KW"/>
</dbReference>